<sequence>FSEPQTFSRLRDNIFEELCPHTIAKRWYIKGVKSITTSAMYEEVNGLKYNSARFFVKL</sequence>
<evidence type="ECO:0000313" key="2">
    <source>
        <dbReference type="Proteomes" id="UP000789375"/>
    </source>
</evidence>
<proteinExistence type="predicted"/>
<dbReference type="AlphaFoldDB" id="A0A9N9GHP5"/>
<keyword evidence="2" id="KW-1185">Reference proteome</keyword>
<comment type="caution">
    <text evidence="1">The sequence shown here is derived from an EMBL/GenBank/DDBJ whole genome shotgun (WGS) entry which is preliminary data.</text>
</comment>
<accession>A0A9N9GHP5</accession>
<evidence type="ECO:0000313" key="1">
    <source>
        <dbReference type="EMBL" id="CAG8606908.1"/>
    </source>
</evidence>
<dbReference type="EMBL" id="CAJVPP010002648">
    <property type="protein sequence ID" value="CAG8606908.1"/>
    <property type="molecule type" value="Genomic_DNA"/>
</dbReference>
<name>A0A9N9GHP5_FUNMO</name>
<protein>
    <submittedName>
        <fullName evidence="1">10138_t:CDS:1</fullName>
    </submittedName>
</protein>
<feature type="non-terminal residue" evidence="1">
    <location>
        <position position="1"/>
    </location>
</feature>
<dbReference type="Proteomes" id="UP000789375">
    <property type="component" value="Unassembled WGS sequence"/>
</dbReference>
<gene>
    <name evidence="1" type="ORF">FMOSSE_LOCUS9250</name>
</gene>
<reference evidence="1" key="1">
    <citation type="submission" date="2021-06" db="EMBL/GenBank/DDBJ databases">
        <authorList>
            <person name="Kallberg Y."/>
            <person name="Tangrot J."/>
            <person name="Rosling A."/>
        </authorList>
    </citation>
    <scope>NUCLEOTIDE SEQUENCE</scope>
    <source>
        <strain evidence="1">87-6 pot B 2015</strain>
    </source>
</reference>
<organism evidence="1 2">
    <name type="scientific">Funneliformis mosseae</name>
    <name type="common">Endomycorrhizal fungus</name>
    <name type="synonym">Glomus mosseae</name>
    <dbReference type="NCBI Taxonomy" id="27381"/>
    <lineage>
        <taxon>Eukaryota</taxon>
        <taxon>Fungi</taxon>
        <taxon>Fungi incertae sedis</taxon>
        <taxon>Mucoromycota</taxon>
        <taxon>Glomeromycotina</taxon>
        <taxon>Glomeromycetes</taxon>
        <taxon>Glomerales</taxon>
        <taxon>Glomeraceae</taxon>
        <taxon>Funneliformis</taxon>
    </lineage>
</organism>